<dbReference type="PANTHER" id="PTHR23152">
    <property type="entry name" value="2-OXOGLUTARATE DEHYDROGENASE"/>
    <property type="match status" value="1"/>
</dbReference>
<comment type="catalytic activity">
    <reaction evidence="22">
        <text>N(6)-[(R)-lipoyl]-L-lysyl-[protein] + 2-oxoglutarate + H(+) = N(6)-[(R)-S(8)-succinyldihydrolipoyl]-L-lysyl-[protein] + CO2</text>
        <dbReference type="Rhea" id="RHEA:12188"/>
        <dbReference type="Rhea" id="RHEA-COMP:10474"/>
        <dbReference type="Rhea" id="RHEA-COMP:20092"/>
        <dbReference type="ChEBI" id="CHEBI:15378"/>
        <dbReference type="ChEBI" id="CHEBI:16526"/>
        <dbReference type="ChEBI" id="CHEBI:16810"/>
        <dbReference type="ChEBI" id="CHEBI:83099"/>
        <dbReference type="ChEBI" id="CHEBI:83120"/>
        <dbReference type="EC" id="1.2.4.2"/>
    </reaction>
    <physiologicalReaction direction="left-to-right" evidence="22">
        <dbReference type="Rhea" id="RHEA:12189"/>
    </physiologicalReaction>
</comment>
<dbReference type="Gene3D" id="3.40.50.11610">
    <property type="entry name" value="Multifunctional 2-oxoglutarate metabolism enzyme, C-terminal domain"/>
    <property type="match status" value="1"/>
</dbReference>
<dbReference type="GeneTree" id="ENSGT00950000183125"/>
<dbReference type="InterPro" id="IPR042179">
    <property type="entry name" value="KGD_C_sf"/>
</dbReference>
<dbReference type="GO" id="GO:0005634">
    <property type="term" value="C:nucleus"/>
    <property type="evidence" value="ECO:0007669"/>
    <property type="project" value="UniProtKB-SubCell"/>
</dbReference>
<keyword evidence="10" id="KW-0460">Magnesium</keyword>
<evidence type="ECO:0000256" key="4">
    <source>
        <dbReference type="ARBA" id="ARBA00004173"/>
    </source>
</evidence>
<keyword evidence="15" id="KW-0496">Mitochondrion</keyword>
<dbReference type="NCBIfam" id="TIGR00239">
    <property type="entry name" value="2oxo_dh_E1"/>
    <property type="match status" value="1"/>
</dbReference>
<dbReference type="CDD" id="cd02016">
    <property type="entry name" value="TPP_E1_OGDC_like"/>
    <property type="match status" value="1"/>
</dbReference>
<dbReference type="GO" id="GO:0006099">
    <property type="term" value="P:tricarboxylic acid cycle"/>
    <property type="evidence" value="ECO:0007669"/>
    <property type="project" value="TreeGrafter"/>
</dbReference>
<dbReference type="Pfam" id="PF16078">
    <property type="entry name" value="2-oxogl_dehyd_N"/>
    <property type="match status" value="1"/>
</dbReference>
<sequence length="1025" mass="115598">MHRLRTTVARLRPLTAAQTAQSLSQPRLLAIEGGLRTFKPTRRLNTSVVAEPFLNGTSSNYVEEMYYAWLENPRNVHKSWDIFFRNASAGAPPGAAYQSPPPLIGSSQGLASVRGLVGAQPNVEKLVEDHLAVQSLIRAYQVRGHHVAKLDPMNISCVDFDDAPCAIGFQNVGFYGLVESDLDKVFRLPKTTFIGGSEGSLPLREIIRRLEMAYCQHIGVEFMFINDMEQCQWIRQKFETPGVMQFSLEEKKTLLARMIRSTRFEEFLQRKWSSEKRFGLEGCESLIPALKTIIDKSSQRGVESVIMGMPHRGRLNVLANVIRKELDQIFCQFDSKLEAADEGSGDVKYHLGMYHKRMNRVSDREITLSLMANPSHLEAVDPVVQGKTKAEQFYCGDNEGKRAMSILIHGDAAFAGQGIVYETFHLSDLPSYTTHGTIHVVVNNQIGFTTDPRMARSSAYPTDVARVVNAPIFHVNADDPEAVVYVCEVAAEWRNTFHKDVVVDLVCYRRNGHNEMDEPMFTQPLMYKQIKKQIGVLQQFAGKLIAEGVVTTQAYEEEVARYDKICEDAYARSKDEKILHIKHWLDSPWPDFFTKEGQPKTMNCPSTGISEEELNHIGNIAASVPEEDFTIHGGLSRILKGRANMVNQRLCDWALGEYMAFGSLLKEGIHVRLSGQDVERGTFSHRHHVLHDQNVDKRICIPMNYVSPDQAPYTVCNSSLSEYGVLGFELGFAMASPNALVLWEAQFGDFHNTAQCIIDQFISSGQAKWVRQNGIVLLLPHGMEGMVGPKRLDLPHSAFISTSQEALFEICNVPTLDDFAVRQLYDCNWIAVNCSTPANYFHVLRRQILQPFRKPLIVFTPKSLLRHPEAKSSFDHMLPGTHFMRIIPEDGPAAASPEKVKRIVFCTGKIYYELTRERKNRGMDAAVAVVRVEQLSPFPFDLVKAETERYPNADLVWCQEEHKNQGYYDYVKPRIRTTINRTRPVWYAGRDPAAAPATGNKPTHLAELQRLLDTALDLEAFAGKV</sequence>
<evidence type="ECO:0000259" key="23">
    <source>
        <dbReference type="SMART" id="SM00861"/>
    </source>
</evidence>
<keyword evidence="9" id="KW-0106">Calcium</keyword>
<dbReference type="Pfam" id="PF00676">
    <property type="entry name" value="E1_dh"/>
    <property type="match status" value="1"/>
</dbReference>
<comment type="subcellular location">
    <subcellularLocation>
        <location evidence="4">Mitochondrion</location>
    </subcellularLocation>
    <subcellularLocation>
        <location evidence="3">Nucleus</location>
    </subcellularLocation>
</comment>
<dbReference type="GO" id="GO:0030976">
    <property type="term" value="F:thiamine pyrophosphate binding"/>
    <property type="evidence" value="ECO:0007669"/>
    <property type="project" value="InterPro"/>
</dbReference>
<keyword evidence="16" id="KW-0324">Glycolysis</keyword>
<dbReference type="Pfam" id="PF02779">
    <property type="entry name" value="Transket_pyr"/>
    <property type="match status" value="1"/>
</dbReference>
<accession>A0A8D0A255</accession>
<evidence type="ECO:0000256" key="3">
    <source>
        <dbReference type="ARBA" id="ARBA00004123"/>
    </source>
</evidence>
<dbReference type="Pfam" id="PF16870">
    <property type="entry name" value="OxoGdeHyase_C"/>
    <property type="match status" value="1"/>
</dbReference>
<evidence type="ECO:0000256" key="18">
    <source>
        <dbReference type="ARBA" id="ARBA00030680"/>
    </source>
</evidence>
<dbReference type="FunFam" id="3.40.50.11610:FF:000003">
    <property type="entry name" value="2-oxoglutarate dehydrogenase, isoform X4"/>
    <property type="match status" value="1"/>
</dbReference>
<dbReference type="Gene3D" id="1.10.287.1150">
    <property type="entry name" value="TPP helical domain"/>
    <property type="match status" value="1"/>
</dbReference>
<evidence type="ECO:0000256" key="19">
    <source>
        <dbReference type="ARBA" id="ARBA00040429"/>
    </source>
</evidence>
<keyword evidence="25" id="KW-1185">Reference proteome</keyword>
<evidence type="ECO:0000256" key="5">
    <source>
        <dbReference type="ARBA" id="ARBA00006936"/>
    </source>
</evidence>
<dbReference type="SMART" id="SM00861">
    <property type="entry name" value="Transket_pyr"/>
    <property type="match status" value="1"/>
</dbReference>
<keyword evidence="11" id="KW-0832">Ubl conjugation</keyword>
<evidence type="ECO:0000256" key="20">
    <source>
        <dbReference type="ARBA" id="ARBA00041946"/>
    </source>
</evidence>
<protein>
    <recommendedName>
        <fullName evidence="19">2-oxoglutarate dehydrogenase complex component E1</fullName>
        <ecNumber evidence="6">1.2.4.2</ecNumber>
    </recommendedName>
    <alternativeName>
        <fullName evidence="20">2-oxoglutarate dehydrogenase, mitochondrial</fullName>
    </alternativeName>
    <alternativeName>
        <fullName evidence="18">Alpha-ketoglutarate dehydrogenase</fullName>
    </alternativeName>
    <alternativeName>
        <fullName evidence="21">Thiamine diphosphate (ThDP)-dependent 2-oxoglutarate dehydrogenase</fullName>
    </alternativeName>
</protein>
<evidence type="ECO:0000256" key="14">
    <source>
        <dbReference type="ARBA" id="ARBA00023052"/>
    </source>
</evidence>
<evidence type="ECO:0000256" key="17">
    <source>
        <dbReference type="ARBA" id="ARBA00023242"/>
    </source>
</evidence>
<evidence type="ECO:0000256" key="1">
    <source>
        <dbReference type="ARBA" id="ARBA00001946"/>
    </source>
</evidence>
<organism evidence="24 25">
    <name type="scientific">Sander lucioperca</name>
    <name type="common">Pike-perch</name>
    <name type="synonym">Perca lucioperca</name>
    <dbReference type="NCBI Taxonomy" id="283035"/>
    <lineage>
        <taxon>Eukaryota</taxon>
        <taxon>Metazoa</taxon>
        <taxon>Chordata</taxon>
        <taxon>Craniata</taxon>
        <taxon>Vertebrata</taxon>
        <taxon>Euteleostomi</taxon>
        <taxon>Actinopterygii</taxon>
        <taxon>Neopterygii</taxon>
        <taxon>Teleostei</taxon>
        <taxon>Neoteleostei</taxon>
        <taxon>Acanthomorphata</taxon>
        <taxon>Eupercaria</taxon>
        <taxon>Perciformes</taxon>
        <taxon>Percoidei</taxon>
        <taxon>Percidae</taxon>
        <taxon>Luciopercinae</taxon>
        <taxon>Sander</taxon>
    </lineage>
</organism>
<evidence type="ECO:0000256" key="16">
    <source>
        <dbReference type="ARBA" id="ARBA00023152"/>
    </source>
</evidence>
<evidence type="ECO:0000256" key="9">
    <source>
        <dbReference type="ARBA" id="ARBA00022837"/>
    </source>
</evidence>
<evidence type="ECO:0000256" key="12">
    <source>
        <dbReference type="ARBA" id="ARBA00022946"/>
    </source>
</evidence>
<dbReference type="FunFam" id="3.40.50.970:FF:000002">
    <property type="entry name" value="2-oxoglutarate dehydrogenase, E1 component"/>
    <property type="match status" value="1"/>
</dbReference>
<evidence type="ECO:0000256" key="10">
    <source>
        <dbReference type="ARBA" id="ARBA00022842"/>
    </source>
</evidence>
<feature type="domain" description="Transketolase-like pyrimidine-binding" evidence="23">
    <location>
        <begin position="651"/>
        <end position="867"/>
    </location>
</feature>
<evidence type="ECO:0000256" key="8">
    <source>
        <dbReference type="ARBA" id="ARBA00022723"/>
    </source>
</evidence>
<keyword evidence="17" id="KW-0539">Nucleus</keyword>
<dbReference type="GO" id="GO:0006096">
    <property type="term" value="P:glycolytic process"/>
    <property type="evidence" value="ECO:0007669"/>
    <property type="project" value="UniProtKB-KW"/>
</dbReference>
<evidence type="ECO:0000256" key="15">
    <source>
        <dbReference type="ARBA" id="ARBA00023128"/>
    </source>
</evidence>
<gene>
    <name evidence="24" type="primary">ogdhb</name>
</gene>
<proteinExistence type="inferred from homology"/>
<dbReference type="NCBIfam" id="NF008907">
    <property type="entry name" value="PRK12270.1"/>
    <property type="match status" value="1"/>
</dbReference>
<dbReference type="FunFam" id="3.40.50.12470:FF:000007">
    <property type="entry name" value="2-oxoglutarate dehydrogenase e1 mitochondrial"/>
    <property type="match status" value="1"/>
</dbReference>
<name>A0A8D0A255_SANLU</name>
<dbReference type="Gene3D" id="3.40.50.970">
    <property type="match status" value="1"/>
</dbReference>
<reference evidence="24" key="2">
    <citation type="submission" date="2025-09" db="UniProtKB">
        <authorList>
            <consortium name="Ensembl"/>
        </authorList>
    </citation>
    <scope>IDENTIFICATION</scope>
</reference>
<dbReference type="AlphaFoldDB" id="A0A8D0A255"/>
<keyword evidence="12" id="KW-0809">Transit peptide</keyword>
<evidence type="ECO:0000256" key="2">
    <source>
        <dbReference type="ARBA" id="ARBA00001964"/>
    </source>
</evidence>
<dbReference type="NCBIfam" id="NF006914">
    <property type="entry name" value="PRK09404.1"/>
    <property type="match status" value="1"/>
</dbReference>
<dbReference type="GO" id="GO:0045252">
    <property type="term" value="C:oxoglutarate dehydrogenase complex"/>
    <property type="evidence" value="ECO:0007669"/>
    <property type="project" value="TreeGrafter"/>
</dbReference>
<dbReference type="Ensembl" id="ENSSLUT00000046232.1">
    <property type="protein sequence ID" value="ENSSLUP00000044830.1"/>
    <property type="gene ID" value="ENSSLUG00000019695.1"/>
</dbReference>
<dbReference type="InterPro" id="IPR011603">
    <property type="entry name" value="2oxoglutarate_DH_E1"/>
</dbReference>
<dbReference type="GO" id="GO:0046872">
    <property type="term" value="F:metal ion binding"/>
    <property type="evidence" value="ECO:0007669"/>
    <property type="project" value="UniProtKB-KW"/>
</dbReference>
<comment type="cofactor">
    <cofactor evidence="2">
        <name>thiamine diphosphate</name>
        <dbReference type="ChEBI" id="CHEBI:58937"/>
    </cofactor>
</comment>
<comment type="similarity">
    <text evidence="5">Belongs to the alpha-ketoglutarate dehydrogenase family.</text>
</comment>
<evidence type="ECO:0000256" key="21">
    <source>
        <dbReference type="ARBA" id="ARBA00042799"/>
    </source>
</evidence>
<dbReference type="PANTHER" id="PTHR23152:SF7">
    <property type="entry name" value="2-OXOGLUTARATE DEHYDROGENASE COMPLEX COMPONENT E1"/>
    <property type="match status" value="1"/>
</dbReference>
<dbReference type="InterPro" id="IPR029061">
    <property type="entry name" value="THDP-binding"/>
</dbReference>
<dbReference type="InterPro" id="IPR001017">
    <property type="entry name" value="DH_E1"/>
</dbReference>
<dbReference type="InterPro" id="IPR031717">
    <property type="entry name" value="ODO-1/KGD_C"/>
</dbReference>
<reference evidence="24" key="1">
    <citation type="submission" date="2025-08" db="UniProtKB">
        <authorList>
            <consortium name="Ensembl"/>
        </authorList>
    </citation>
    <scope>IDENTIFICATION</scope>
</reference>
<keyword evidence="8" id="KW-0479">Metal-binding</keyword>
<evidence type="ECO:0000313" key="25">
    <source>
        <dbReference type="Proteomes" id="UP000694568"/>
    </source>
</evidence>
<evidence type="ECO:0000256" key="13">
    <source>
        <dbReference type="ARBA" id="ARBA00023002"/>
    </source>
</evidence>
<evidence type="ECO:0000256" key="22">
    <source>
        <dbReference type="ARBA" id="ARBA00051042"/>
    </source>
</evidence>
<keyword evidence="13" id="KW-0560">Oxidoreductase</keyword>
<comment type="cofactor">
    <cofactor evidence="1">
        <name>Mg(2+)</name>
        <dbReference type="ChEBI" id="CHEBI:18420"/>
    </cofactor>
</comment>
<dbReference type="InterPro" id="IPR005475">
    <property type="entry name" value="Transketolase-like_Pyr-bd"/>
</dbReference>
<evidence type="ECO:0000256" key="7">
    <source>
        <dbReference type="ARBA" id="ARBA00022499"/>
    </source>
</evidence>
<dbReference type="Proteomes" id="UP000694568">
    <property type="component" value="Unplaced"/>
</dbReference>
<dbReference type="Gene3D" id="3.40.50.12470">
    <property type="match status" value="1"/>
</dbReference>
<dbReference type="PIRSF" id="PIRSF000157">
    <property type="entry name" value="Oxoglu_dh_E1"/>
    <property type="match status" value="1"/>
</dbReference>
<dbReference type="SUPFAM" id="SSF52518">
    <property type="entry name" value="Thiamin diphosphate-binding fold (THDP-binding)"/>
    <property type="match status" value="2"/>
</dbReference>
<evidence type="ECO:0000256" key="6">
    <source>
        <dbReference type="ARBA" id="ARBA00012280"/>
    </source>
</evidence>
<evidence type="ECO:0000256" key="11">
    <source>
        <dbReference type="ARBA" id="ARBA00022843"/>
    </source>
</evidence>
<keyword evidence="7" id="KW-1017">Isopeptide bond</keyword>
<dbReference type="FunFam" id="1.10.287.1150:FF:000001">
    <property type="entry name" value="2-oxoglutarate dehydrogenase, mitochondrial isoform X1"/>
    <property type="match status" value="1"/>
</dbReference>
<dbReference type="GO" id="GO:0004591">
    <property type="term" value="F:oxoglutarate dehydrogenase (succinyl-transferring) activity"/>
    <property type="evidence" value="ECO:0007669"/>
    <property type="project" value="UniProtKB-EC"/>
</dbReference>
<evidence type="ECO:0000313" key="24">
    <source>
        <dbReference type="Ensembl" id="ENSSLUP00000044830.1"/>
    </source>
</evidence>
<dbReference type="GO" id="GO:0005739">
    <property type="term" value="C:mitochondrion"/>
    <property type="evidence" value="ECO:0007669"/>
    <property type="project" value="UniProtKB-SubCell"/>
</dbReference>
<dbReference type="InterPro" id="IPR032106">
    <property type="entry name" value="2-oxogl_dehyd_N"/>
</dbReference>
<keyword evidence="14" id="KW-0786">Thiamine pyrophosphate</keyword>
<dbReference type="EC" id="1.2.4.2" evidence="6"/>